<reference evidence="3" key="1">
    <citation type="journal article" date="2021" name="New Phytol.">
        <title>Evolutionary innovations through gain and loss of genes in the ectomycorrhizal Boletales.</title>
        <authorList>
            <person name="Wu G."/>
            <person name="Miyauchi S."/>
            <person name="Morin E."/>
            <person name="Kuo A."/>
            <person name="Drula E."/>
            <person name="Varga T."/>
            <person name="Kohler A."/>
            <person name="Feng B."/>
            <person name="Cao Y."/>
            <person name="Lipzen A."/>
            <person name="Daum C."/>
            <person name="Hundley H."/>
            <person name="Pangilinan J."/>
            <person name="Johnson J."/>
            <person name="Barry K."/>
            <person name="LaButti K."/>
            <person name="Ng V."/>
            <person name="Ahrendt S."/>
            <person name="Min B."/>
            <person name="Choi I.G."/>
            <person name="Park H."/>
            <person name="Plett J.M."/>
            <person name="Magnuson J."/>
            <person name="Spatafora J.W."/>
            <person name="Nagy L.G."/>
            <person name="Henrissat B."/>
            <person name="Grigoriev I.V."/>
            <person name="Yang Z.L."/>
            <person name="Xu J."/>
            <person name="Martin F.M."/>
        </authorList>
    </citation>
    <scope>NUCLEOTIDE SEQUENCE</scope>
    <source>
        <strain evidence="3">KKN 215</strain>
    </source>
</reference>
<evidence type="ECO:0000256" key="2">
    <source>
        <dbReference type="SAM" id="Phobius"/>
    </source>
</evidence>
<name>A0A8K0UU17_9AGAR</name>
<dbReference type="AlphaFoldDB" id="A0A8K0UU17"/>
<keyword evidence="2" id="KW-0472">Membrane</keyword>
<gene>
    <name evidence="3" type="ORF">BXZ70DRAFT_794107</name>
</gene>
<feature type="region of interest" description="Disordered" evidence="1">
    <location>
        <begin position="210"/>
        <end position="232"/>
    </location>
</feature>
<sequence length="232" mass="24814">MPLTMPLFRRDANDTMCPPTIPHCNPSVGGPGPALVLDRNANTLIRKPNDTKVNTQEADDDGSQAEINIIGVVIIIIMIFVLFSLWAGLAKWPRGKIRGCIKGCSEGKREKARRKAMKANKKADMAMVEEGLGSTPSAVDLTRADIESAVNALNARVISGELHPIPPPAEKTISVASTVVPIEGGEKENSAFSKDNSPLVPPKALIRESSLPDLPSITPGSPFGSMRFNAKK</sequence>
<evidence type="ECO:0000256" key="1">
    <source>
        <dbReference type="SAM" id="MobiDB-lite"/>
    </source>
</evidence>
<dbReference type="EMBL" id="JAEVFJ010000009">
    <property type="protein sequence ID" value="KAH8102612.1"/>
    <property type="molecule type" value="Genomic_DNA"/>
</dbReference>
<dbReference type="Proteomes" id="UP000813824">
    <property type="component" value="Unassembled WGS sequence"/>
</dbReference>
<evidence type="ECO:0000313" key="4">
    <source>
        <dbReference type="Proteomes" id="UP000813824"/>
    </source>
</evidence>
<accession>A0A8K0UU17</accession>
<organism evidence="3 4">
    <name type="scientific">Cristinia sonorae</name>
    <dbReference type="NCBI Taxonomy" id="1940300"/>
    <lineage>
        <taxon>Eukaryota</taxon>
        <taxon>Fungi</taxon>
        <taxon>Dikarya</taxon>
        <taxon>Basidiomycota</taxon>
        <taxon>Agaricomycotina</taxon>
        <taxon>Agaricomycetes</taxon>
        <taxon>Agaricomycetidae</taxon>
        <taxon>Agaricales</taxon>
        <taxon>Pleurotineae</taxon>
        <taxon>Stephanosporaceae</taxon>
        <taxon>Cristinia</taxon>
    </lineage>
</organism>
<protein>
    <submittedName>
        <fullName evidence="3">Uncharacterized protein</fullName>
    </submittedName>
</protein>
<keyword evidence="2" id="KW-1133">Transmembrane helix</keyword>
<keyword evidence="4" id="KW-1185">Reference proteome</keyword>
<feature type="transmembrane region" description="Helical" evidence="2">
    <location>
        <begin position="67"/>
        <end position="89"/>
    </location>
</feature>
<proteinExistence type="predicted"/>
<evidence type="ECO:0000313" key="3">
    <source>
        <dbReference type="EMBL" id="KAH8102612.1"/>
    </source>
</evidence>
<keyword evidence="2" id="KW-0812">Transmembrane</keyword>
<dbReference type="OrthoDB" id="10596126at2759"/>
<comment type="caution">
    <text evidence="3">The sequence shown here is derived from an EMBL/GenBank/DDBJ whole genome shotgun (WGS) entry which is preliminary data.</text>
</comment>